<dbReference type="InterPro" id="IPR036961">
    <property type="entry name" value="Kinesin_motor_dom_sf"/>
</dbReference>
<dbReference type="GO" id="GO:0007018">
    <property type="term" value="P:microtubule-based movement"/>
    <property type="evidence" value="ECO:0007669"/>
    <property type="project" value="InterPro"/>
</dbReference>
<dbReference type="SUPFAM" id="SSF52540">
    <property type="entry name" value="P-loop containing nucleoside triphosphate hydrolases"/>
    <property type="match status" value="1"/>
</dbReference>
<keyword evidence="4 5" id="KW-0505">Motor protein</keyword>
<evidence type="ECO:0000256" key="7">
    <source>
        <dbReference type="SAM" id="MobiDB-lite"/>
    </source>
</evidence>
<feature type="coiled-coil region" evidence="6">
    <location>
        <begin position="1111"/>
        <end position="1145"/>
    </location>
</feature>
<dbReference type="AlphaFoldDB" id="A0A2V3J5T2"/>
<evidence type="ECO:0000256" key="1">
    <source>
        <dbReference type="ARBA" id="ARBA00022741"/>
    </source>
</evidence>
<dbReference type="Gene3D" id="3.40.850.10">
    <property type="entry name" value="Kinesin motor domain"/>
    <property type="match status" value="1"/>
</dbReference>
<comment type="similarity">
    <text evidence="5">Belongs to the TRAFAC class myosin-kinesin ATPase superfamily. Kinesin family.</text>
</comment>
<dbReference type="EMBL" id="NBIV01000002">
    <property type="protein sequence ID" value="PXF49781.1"/>
    <property type="molecule type" value="Genomic_DNA"/>
</dbReference>
<dbReference type="PROSITE" id="PS00411">
    <property type="entry name" value="KINESIN_MOTOR_1"/>
    <property type="match status" value="1"/>
</dbReference>
<evidence type="ECO:0000256" key="2">
    <source>
        <dbReference type="ARBA" id="ARBA00022840"/>
    </source>
</evidence>
<dbReference type="Proteomes" id="UP000247409">
    <property type="component" value="Unassembled WGS sequence"/>
</dbReference>
<feature type="binding site" evidence="5">
    <location>
        <begin position="104"/>
        <end position="111"/>
    </location>
    <ligand>
        <name>ATP</name>
        <dbReference type="ChEBI" id="CHEBI:30616"/>
    </ligand>
</feature>
<dbReference type="PANTHER" id="PTHR47968">
    <property type="entry name" value="CENTROMERE PROTEIN E"/>
    <property type="match status" value="1"/>
</dbReference>
<dbReference type="GO" id="GO:0000278">
    <property type="term" value="P:mitotic cell cycle"/>
    <property type="evidence" value="ECO:0007669"/>
    <property type="project" value="TreeGrafter"/>
</dbReference>
<dbReference type="Pfam" id="PF00225">
    <property type="entry name" value="Kinesin"/>
    <property type="match status" value="1"/>
</dbReference>
<protein>
    <submittedName>
        <fullName evidence="9">Kinesin-like protein KIN-7I</fullName>
    </submittedName>
</protein>
<keyword evidence="2 5" id="KW-0067">ATP-binding</keyword>
<evidence type="ECO:0000313" key="9">
    <source>
        <dbReference type="EMBL" id="PXF49781.1"/>
    </source>
</evidence>
<dbReference type="InterPro" id="IPR019821">
    <property type="entry name" value="Kinesin_motor_CS"/>
</dbReference>
<feature type="compositionally biased region" description="Basic and acidic residues" evidence="7">
    <location>
        <begin position="752"/>
        <end position="767"/>
    </location>
</feature>
<dbReference type="GO" id="GO:0005874">
    <property type="term" value="C:microtubule"/>
    <property type="evidence" value="ECO:0007669"/>
    <property type="project" value="TreeGrafter"/>
</dbReference>
<dbReference type="FunFam" id="3.40.850.10:FF:000170">
    <property type="entry name" value="Kinesin-like protein"/>
    <property type="match status" value="1"/>
</dbReference>
<dbReference type="PROSITE" id="PS50067">
    <property type="entry name" value="KINESIN_MOTOR_2"/>
    <property type="match status" value="1"/>
</dbReference>
<gene>
    <name evidence="9" type="ORF">BWQ96_00433</name>
</gene>
<name>A0A2V3J5T2_9FLOR</name>
<dbReference type="SMART" id="SM00129">
    <property type="entry name" value="KISc"/>
    <property type="match status" value="1"/>
</dbReference>
<evidence type="ECO:0000313" key="10">
    <source>
        <dbReference type="Proteomes" id="UP000247409"/>
    </source>
</evidence>
<feature type="region of interest" description="Disordered" evidence="7">
    <location>
        <begin position="752"/>
        <end position="780"/>
    </location>
</feature>
<dbReference type="OrthoDB" id="21525at2759"/>
<reference evidence="9 10" key="1">
    <citation type="journal article" date="2018" name="Mol. Biol. Evol.">
        <title>Analysis of the draft genome of the red seaweed Gracilariopsis chorda provides insights into genome size evolution in Rhodophyta.</title>
        <authorList>
            <person name="Lee J."/>
            <person name="Yang E.C."/>
            <person name="Graf L."/>
            <person name="Yang J.H."/>
            <person name="Qiu H."/>
            <person name="Zel Zion U."/>
            <person name="Chan C.X."/>
            <person name="Stephens T.G."/>
            <person name="Weber A.P.M."/>
            <person name="Boo G.H."/>
            <person name="Boo S.M."/>
            <person name="Kim K.M."/>
            <person name="Shin Y."/>
            <person name="Jung M."/>
            <person name="Lee S.J."/>
            <person name="Yim H.S."/>
            <person name="Lee J.H."/>
            <person name="Bhattacharya D."/>
            <person name="Yoon H.S."/>
        </authorList>
    </citation>
    <scope>NUCLEOTIDE SEQUENCE [LARGE SCALE GENOMIC DNA]</scope>
    <source>
        <strain evidence="9 10">SKKU-2015</strain>
        <tissue evidence="9">Whole body</tissue>
    </source>
</reference>
<sequence>MSDGDLRPPSPSSERDDTVRVAVRVRPINAREQAVALNPSAPSWQISTSAITQCVNNKPVHANRFSFDHIFQPGVSNHNVFDSIAKQVVTSAVDGINGVIFAYGQTAAGKTYTMLGTDSDPGVTRRSISHVFSLIASLSKRQFLLRASYIEIYNELIRDLLAPSNDNLRIHEDAINKRVFVDAREEVVTAVDDVMQIISKGETVRAVGETNMNDRSSRSHTIFTLKIESREMTCTDAEQDALNIQNDGLAIRASTLSLVDLAGSERASFTKAQGMRLVEGGHINKSLLTLGTVINKLSSGESRTSLHIPYRDSKLTRLLQPALGGNARTAIICAVTPASLHMDETLSTLKFASRAKKVTNHAQTNEFLDDRAKLRRAEKQIALMKNEMQKLQKLRSGHVLNVDIAKVQREHASDLNSRVQAFEHKFEQIMLQLAQTDKPVLRGSGMKHLRADIAAPISLVRALDLQLPPEHLSTAPGHADSETDTQMTQLRHKVLEAERDKKQAMVEIEYERRAMADEVQILIASSEQATKERLAAEKECDDALSTLARSQAASLVDEIVTQAMNTSTLTRQVKEGERKLSIMSAVTKENAQLKKERQSLQKEISEFRKREKRGIGPVMKEARQEYTKRVDVENKLKSVRKQLQKLKTERASMNKERSDMERKMKALTSENERHRSHTEKAQSRIERVVSEAKKEFQANLAEKEEELLSTKNDLATTKQREELLEKQVTVLMETNAKMSLDLGANANEREQLQEEKVQLQEELKDSQRQLQSSESQSTSLTEQLCKAHLEMEEKKAELEEALRARSETERTELAASQQAFTELEIRFIQGEKVIAELRDRIQADNDEMGALQDAIASLQSAESKHMQEIRHLKEALTTAEENQTNLKTEKEMIRKELASDIERLQISMKNAEEVQLSAVHGVQHVSGGSDNNMDLSNDPQTPPKTIRNPEAEHLMSEIPDSSLPSGVRIELEDLREENEKLYKRIDELMVNSDEAADLRVQVNKLTSAVGRLEEENDDLRKRIYRSLTESETRTKELLRLTNVMRVRDDTIHDLNGKLDELVRGEGIVASLRNRIAARDVQIEHLKRQVQVQNEALSENGVLEKYKDTQTLMKMEEANYTLRVDIERLQEKVRILEKERASMIAETFKLRKRIKSRDGERLEAAIKRKRIQSEEFLEETRRRKVLREVQANSTTESSGR</sequence>
<dbReference type="InterPro" id="IPR001752">
    <property type="entry name" value="Kinesin_motor_dom"/>
</dbReference>
<dbReference type="InterPro" id="IPR027417">
    <property type="entry name" value="P-loop_NTPase"/>
</dbReference>
<dbReference type="PRINTS" id="PR00380">
    <property type="entry name" value="KINESINHEAVY"/>
</dbReference>
<dbReference type="GO" id="GO:0005524">
    <property type="term" value="F:ATP binding"/>
    <property type="evidence" value="ECO:0007669"/>
    <property type="project" value="UniProtKB-UniRule"/>
</dbReference>
<accession>A0A2V3J5T2</accession>
<dbReference type="GO" id="GO:0003777">
    <property type="term" value="F:microtubule motor activity"/>
    <property type="evidence" value="ECO:0007669"/>
    <property type="project" value="InterPro"/>
</dbReference>
<dbReference type="GO" id="GO:0008017">
    <property type="term" value="F:microtubule binding"/>
    <property type="evidence" value="ECO:0007669"/>
    <property type="project" value="InterPro"/>
</dbReference>
<dbReference type="InterPro" id="IPR027640">
    <property type="entry name" value="Kinesin-like_fam"/>
</dbReference>
<feature type="coiled-coil region" evidence="6">
    <location>
        <begin position="971"/>
        <end position="1022"/>
    </location>
</feature>
<comment type="caution">
    <text evidence="9">The sequence shown here is derived from an EMBL/GenBank/DDBJ whole genome shotgun (WGS) entry which is preliminary data.</text>
</comment>
<evidence type="ECO:0000256" key="4">
    <source>
        <dbReference type="ARBA" id="ARBA00023175"/>
    </source>
</evidence>
<organism evidence="9 10">
    <name type="scientific">Gracilariopsis chorda</name>
    <dbReference type="NCBI Taxonomy" id="448386"/>
    <lineage>
        <taxon>Eukaryota</taxon>
        <taxon>Rhodophyta</taxon>
        <taxon>Florideophyceae</taxon>
        <taxon>Rhodymeniophycidae</taxon>
        <taxon>Gracilariales</taxon>
        <taxon>Gracilariaceae</taxon>
        <taxon>Gracilariopsis</taxon>
    </lineage>
</organism>
<evidence type="ECO:0000259" key="8">
    <source>
        <dbReference type="PROSITE" id="PS50067"/>
    </source>
</evidence>
<evidence type="ECO:0000256" key="3">
    <source>
        <dbReference type="ARBA" id="ARBA00023054"/>
    </source>
</evidence>
<keyword evidence="10" id="KW-1185">Reference proteome</keyword>
<keyword evidence="1 5" id="KW-0547">Nucleotide-binding</keyword>
<evidence type="ECO:0000256" key="5">
    <source>
        <dbReference type="PROSITE-ProRule" id="PRU00283"/>
    </source>
</evidence>
<dbReference type="PANTHER" id="PTHR47968:SF75">
    <property type="entry name" value="CENTROMERE-ASSOCIATED PROTEIN E"/>
    <property type="match status" value="1"/>
</dbReference>
<proteinExistence type="inferred from homology"/>
<keyword evidence="3 6" id="KW-0175">Coiled coil</keyword>
<feature type="compositionally biased region" description="Low complexity" evidence="7">
    <location>
        <begin position="768"/>
        <end position="780"/>
    </location>
</feature>
<feature type="domain" description="Kinesin motor" evidence="8">
    <location>
        <begin position="18"/>
        <end position="358"/>
    </location>
</feature>
<evidence type="ECO:0000256" key="6">
    <source>
        <dbReference type="SAM" id="Coils"/>
    </source>
</evidence>
<dbReference type="STRING" id="448386.A0A2V3J5T2"/>